<dbReference type="Proteomes" id="UP000652761">
    <property type="component" value="Unassembled WGS sequence"/>
</dbReference>
<feature type="non-terminal residue" evidence="2">
    <location>
        <position position="95"/>
    </location>
</feature>
<keyword evidence="3" id="KW-1185">Reference proteome</keyword>
<name>A0A843VG24_COLES</name>
<dbReference type="AlphaFoldDB" id="A0A843VG24"/>
<sequence length="95" mass="10600">SRSHGQKVQLPLHVKRSSNCGDQLNTTTCGPHGHRPIPGTSKDPGPELSRVRHWKRTSWGPVSTTGVRTRNYERATSQTTQTSTVQHKYRDKAPS</sequence>
<gene>
    <name evidence="2" type="ORF">Taro_025266</name>
</gene>
<feature type="region of interest" description="Disordered" evidence="1">
    <location>
        <begin position="1"/>
        <end position="95"/>
    </location>
</feature>
<accession>A0A843VG24</accession>
<proteinExistence type="predicted"/>
<evidence type="ECO:0000313" key="2">
    <source>
        <dbReference type="EMBL" id="MQL92640.1"/>
    </source>
</evidence>
<feature type="compositionally biased region" description="Polar residues" evidence="1">
    <location>
        <begin position="17"/>
        <end position="29"/>
    </location>
</feature>
<reference evidence="2" key="1">
    <citation type="submission" date="2017-07" db="EMBL/GenBank/DDBJ databases">
        <title>Taro Niue Genome Assembly and Annotation.</title>
        <authorList>
            <person name="Atibalentja N."/>
            <person name="Keating K."/>
            <person name="Fields C.J."/>
        </authorList>
    </citation>
    <scope>NUCLEOTIDE SEQUENCE</scope>
    <source>
        <strain evidence="2">Niue_2</strain>
        <tissue evidence="2">Leaf</tissue>
    </source>
</reference>
<protein>
    <submittedName>
        <fullName evidence="2">Uncharacterized protein</fullName>
    </submittedName>
</protein>
<evidence type="ECO:0000256" key="1">
    <source>
        <dbReference type="SAM" id="MobiDB-lite"/>
    </source>
</evidence>
<evidence type="ECO:0000313" key="3">
    <source>
        <dbReference type="Proteomes" id="UP000652761"/>
    </source>
</evidence>
<dbReference type="EMBL" id="NMUH01001469">
    <property type="protein sequence ID" value="MQL92640.1"/>
    <property type="molecule type" value="Genomic_DNA"/>
</dbReference>
<comment type="caution">
    <text evidence="2">The sequence shown here is derived from an EMBL/GenBank/DDBJ whole genome shotgun (WGS) entry which is preliminary data.</text>
</comment>
<organism evidence="2 3">
    <name type="scientific">Colocasia esculenta</name>
    <name type="common">Wild taro</name>
    <name type="synonym">Arum esculentum</name>
    <dbReference type="NCBI Taxonomy" id="4460"/>
    <lineage>
        <taxon>Eukaryota</taxon>
        <taxon>Viridiplantae</taxon>
        <taxon>Streptophyta</taxon>
        <taxon>Embryophyta</taxon>
        <taxon>Tracheophyta</taxon>
        <taxon>Spermatophyta</taxon>
        <taxon>Magnoliopsida</taxon>
        <taxon>Liliopsida</taxon>
        <taxon>Araceae</taxon>
        <taxon>Aroideae</taxon>
        <taxon>Colocasieae</taxon>
        <taxon>Colocasia</taxon>
    </lineage>
</organism>